<dbReference type="Pfam" id="PF01008">
    <property type="entry name" value="IF-2B"/>
    <property type="match status" value="1"/>
</dbReference>
<dbReference type="Gene3D" id="3.40.50.10470">
    <property type="entry name" value="Translation initiation factor eif-2b, domain 2"/>
    <property type="match status" value="1"/>
</dbReference>
<protein>
    <recommendedName>
        <fullName evidence="2">Methylthioribose-1-phosphate isomerase</fullName>
        <shortName evidence="2">M1Pi</shortName>
        <shortName evidence="2">MTR-1-P isomerase</shortName>
        <ecNumber evidence="2">5.3.1.23</ecNumber>
    </recommendedName>
    <alternativeName>
        <fullName evidence="2">S-methyl-5-thioribose-1-phosphate isomerase</fullName>
    </alternativeName>
</protein>
<dbReference type="SUPFAM" id="SSF100950">
    <property type="entry name" value="NagB/RpiA/CoA transferase-like"/>
    <property type="match status" value="1"/>
</dbReference>
<feature type="binding site" evidence="2">
    <location>
        <position position="222"/>
    </location>
    <ligand>
        <name>substrate</name>
    </ligand>
</feature>
<dbReference type="EC" id="5.3.1.23" evidence="2"/>
<proteinExistence type="inferred from homology"/>
<feature type="site" description="Transition state stabilizer" evidence="2">
    <location>
        <position position="183"/>
    </location>
</feature>
<keyword evidence="2" id="KW-0028">Amino-acid biosynthesis</keyword>
<dbReference type="InterPro" id="IPR042529">
    <property type="entry name" value="IF_2B-like_C"/>
</dbReference>
<organism evidence="3 4">
    <name type="scientific">Actinomadura meridiana</name>
    <dbReference type="NCBI Taxonomy" id="559626"/>
    <lineage>
        <taxon>Bacteria</taxon>
        <taxon>Bacillati</taxon>
        <taxon>Actinomycetota</taxon>
        <taxon>Actinomycetes</taxon>
        <taxon>Streptosporangiales</taxon>
        <taxon>Thermomonosporaceae</taxon>
        <taxon>Actinomadura</taxon>
    </lineage>
</organism>
<evidence type="ECO:0000256" key="1">
    <source>
        <dbReference type="ARBA" id="ARBA00023235"/>
    </source>
</evidence>
<dbReference type="InterPro" id="IPR000649">
    <property type="entry name" value="IF-2B-related"/>
</dbReference>
<dbReference type="PANTHER" id="PTHR43475">
    <property type="entry name" value="METHYLTHIORIBOSE-1-PHOSPHATE ISOMERASE"/>
    <property type="match status" value="1"/>
</dbReference>
<sequence>MRVKLPQVTGRARDVENVDGAGPSGIMDGMTSEVRTIEWTGDGLRLLDQTLLPERVEYVDVDDVDTLVDAIRRLVVRGAPALGVAGAFGVAIAVRQAVREGWDAARRDAAIARVRAARPTAVNLAAGVDRALPFAADGTDAVVSEAQAILDEDVRGNRAIGALGADWILARTGDRPLRVITHCNAGALATAGWGTALGVVRDLHERGRVELVYADETRPLLQGARLTAWELDRDGIPCVVQADAAAPSTILRGLVDVAVIGADRVAANGDTANKIGSVGVALACAAAGIPFVVAAPWSTVDLSVPDGRGVPIEERPAEEVLTWGGARTAPGGVGAFNPAFDVTPARLVTALVTETGVLEVSAGATPSVVSSGV</sequence>
<feature type="binding site" evidence="2">
    <location>
        <begin position="77"/>
        <end position="79"/>
    </location>
    <ligand>
        <name>substrate</name>
    </ligand>
</feature>
<dbReference type="NCBIfam" id="TIGR00524">
    <property type="entry name" value="eIF-2B_rel"/>
    <property type="match status" value="1"/>
</dbReference>
<name>A0ABP8CNY6_9ACTN</name>
<comment type="caution">
    <text evidence="3">The sequence shown here is derived from an EMBL/GenBank/DDBJ whole genome shotgun (WGS) entry which is preliminary data.</text>
</comment>
<dbReference type="PANTHER" id="PTHR43475:SF1">
    <property type="entry name" value="METHYLTHIORIBOSE-1-PHOSPHATE ISOMERASE"/>
    <property type="match status" value="1"/>
</dbReference>
<dbReference type="EMBL" id="BAABAS010000029">
    <property type="protein sequence ID" value="GAA4241675.1"/>
    <property type="molecule type" value="Genomic_DNA"/>
</dbReference>
<dbReference type="Gene3D" id="1.20.120.420">
    <property type="entry name" value="translation initiation factor eif-2b, domain 1"/>
    <property type="match status" value="1"/>
</dbReference>
<keyword evidence="4" id="KW-1185">Reference proteome</keyword>
<dbReference type="InterPro" id="IPR027363">
    <property type="entry name" value="M1Pi_N"/>
</dbReference>
<feature type="binding site" evidence="2">
    <location>
        <begin position="273"/>
        <end position="274"/>
    </location>
    <ligand>
        <name>substrate</name>
    </ligand>
</feature>
<comment type="similarity">
    <text evidence="2">Belongs to the EIF-2B alpha/beta/delta subunits family. MtnA subfamily.</text>
</comment>
<keyword evidence="2" id="KW-0486">Methionine biosynthesis</keyword>
<dbReference type="InterPro" id="IPR037171">
    <property type="entry name" value="NagB/RpiA_transferase-like"/>
</dbReference>
<reference evidence="4" key="1">
    <citation type="journal article" date="2019" name="Int. J. Syst. Evol. Microbiol.">
        <title>The Global Catalogue of Microorganisms (GCM) 10K type strain sequencing project: providing services to taxonomists for standard genome sequencing and annotation.</title>
        <authorList>
            <consortium name="The Broad Institute Genomics Platform"/>
            <consortium name="The Broad Institute Genome Sequencing Center for Infectious Disease"/>
            <person name="Wu L."/>
            <person name="Ma J."/>
        </authorList>
    </citation>
    <scope>NUCLEOTIDE SEQUENCE [LARGE SCALE GENOMIC DNA]</scope>
    <source>
        <strain evidence="4">JCM 17440</strain>
    </source>
</reference>
<accession>A0ABP8CNY6</accession>
<dbReference type="NCBIfam" id="TIGR00512">
    <property type="entry name" value="salvage_mtnA"/>
    <property type="match status" value="1"/>
</dbReference>
<keyword evidence="1 2" id="KW-0413">Isomerase</keyword>
<comment type="function">
    <text evidence="2">Catalyzes the interconversion of methylthioribose-1-phosphate (MTR-1-P) into methylthioribulose-1-phosphate (MTRu-1-P).</text>
</comment>
<dbReference type="Proteomes" id="UP001501710">
    <property type="component" value="Unassembled WGS sequence"/>
</dbReference>
<dbReference type="NCBIfam" id="NF004326">
    <property type="entry name" value="PRK05720.1"/>
    <property type="match status" value="1"/>
</dbReference>
<dbReference type="InterPro" id="IPR011559">
    <property type="entry name" value="Initiation_fac_2B_a/b/d"/>
</dbReference>
<feature type="active site" description="Proton donor" evidence="2">
    <location>
        <position position="263"/>
    </location>
</feature>
<comment type="catalytic activity">
    <reaction evidence="2">
        <text>5-(methylsulfanyl)-alpha-D-ribose 1-phosphate = 5-(methylsulfanyl)-D-ribulose 1-phosphate</text>
        <dbReference type="Rhea" id="RHEA:19989"/>
        <dbReference type="ChEBI" id="CHEBI:58533"/>
        <dbReference type="ChEBI" id="CHEBI:58548"/>
        <dbReference type="EC" id="5.3.1.23"/>
    </reaction>
</comment>
<feature type="binding site" evidence="2">
    <location>
        <position position="118"/>
    </location>
    <ligand>
        <name>substrate</name>
    </ligand>
</feature>
<dbReference type="InterPro" id="IPR005251">
    <property type="entry name" value="IF-M1Pi"/>
</dbReference>
<evidence type="ECO:0000313" key="3">
    <source>
        <dbReference type="EMBL" id="GAA4241675.1"/>
    </source>
</evidence>
<evidence type="ECO:0000313" key="4">
    <source>
        <dbReference type="Proteomes" id="UP001501710"/>
    </source>
</evidence>
<gene>
    <name evidence="2 3" type="primary">mtnA</name>
    <name evidence="3" type="ORF">GCM10022254_71450</name>
</gene>
<comment type="pathway">
    <text evidence="2">Amino-acid biosynthesis; L-methionine biosynthesis via salvage pathway; L-methionine from S-methyl-5-thio-alpha-D-ribose 1-phosphate: step 1/6.</text>
</comment>
<dbReference type="GO" id="GO:0016853">
    <property type="term" value="F:isomerase activity"/>
    <property type="evidence" value="ECO:0007669"/>
    <property type="project" value="UniProtKB-KW"/>
</dbReference>
<evidence type="ECO:0000256" key="2">
    <source>
        <dbReference type="HAMAP-Rule" id="MF_01678"/>
    </source>
</evidence>
<dbReference type="HAMAP" id="MF_01678">
    <property type="entry name" value="Salvage_MtnA"/>
    <property type="match status" value="1"/>
</dbReference>